<keyword evidence="4 5" id="KW-0472">Membrane</keyword>
<dbReference type="GO" id="GO:0022857">
    <property type="term" value="F:transmembrane transporter activity"/>
    <property type="evidence" value="ECO:0007669"/>
    <property type="project" value="InterPro"/>
</dbReference>
<reference evidence="7" key="1">
    <citation type="journal article" date="2023" name="Mol. Biol. Evol.">
        <title>Third-Generation Sequencing Reveals the Adaptive Role of the Epigenome in Three Deep-Sea Polychaetes.</title>
        <authorList>
            <person name="Perez M."/>
            <person name="Aroh O."/>
            <person name="Sun Y."/>
            <person name="Lan Y."/>
            <person name="Juniper S.K."/>
            <person name="Young C.R."/>
            <person name="Angers B."/>
            <person name="Qian P.Y."/>
        </authorList>
    </citation>
    <scope>NUCLEOTIDE SEQUENCE</scope>
    <source>
        <strain evidence="7">R07B-5</strain>
    </source>
</reference>
<dbReference type="InterPro" id="IPR011701">
    <property type="entry name" value="MFS"/>
</dbReference>
<feature type="transmembrane region" description="Helical" evidence="5">
    <location>
        <begin position="455"/>
        <end position="480"/>
    </location>
</feature>
<keyword evidence="8" id="KW-1185">Reference proteome</keyword>
<feature type="transmembrane region" description="Helical" evidence="5">
    <location>
        <begin position="338"/>
        <end position="357"/>
    </location>
</feature>
<feature type="transmembrane region" description="Helical" evidence="5">
    <location>
        <begin position="215"/>
        <end position="237"/>
    </location>
</feature>
<dbReference type="InterPro" id="IPR020846">
    <property type="entry name" value="MFS_dom"/>
</dbReference>
<accession>A0AAD9UL32</accession>
<evidence type="ECO:0000259" key="6">
    <source>
        <dbReference type="PROSITE" id="PS50850"/>
    </source>
</evidence>
<evidence type="ECO:0000313" key="8">
    <source>
        <dbReference type="Proteomes" id="UP001209878"/>
    </source>
</evidence>
<evidence type="ECO:0000313" key="7">
    <source>
        <dbReference type="EMBL" id="KAK2193227.1"/>
    </source>
</evidence>
<organism evidence="7 8">
    <name type="scientific">Ridgeia piscesae</name>
    <name type="common">Tubeworm</name>
    <dbReference type="NCBI Taxonomy" id="27915"/>
    <lineage>
        <taxon>Eukaryota</taxon>
        <taxon>Metazoa</taxon>
        <taxon>Spiralia</taxon>
        <taxon>Lophotrochozoa</taxon>
        <taxon>Annelida</taxon>
        <taxon>Polychaeta</taxon>
        <taxon>Sedentaria</taxon>
        <taxon>Canalipalpata</taxon>
        <taxon>Sabellida</taxon>
        <taxon>Siboglinidae</taxon>
        <taxon>Ridgeia</taxon>
    </lineage>
</organism>
<feature type="domain" description="Major facilitator superfamily (MFS) profile" evidence="6">
    <location>
        <begin position="50"/>
        <end position="483"/>
    </location>
</feature>
<feature type="transmembrane region" description="Helical" evidence="5">
    <location>
        <begin position="392"/>
        <end position="413"/>
    </location>
</feature>
<dbReference type="InterPro" id="IPR036259">
    <property type="entry name" value="MFS_trans_sf"/>
</dbReference>
<keyword evidence="3 5" id="KW-1133">Transmembrane helix</keyword>
<feature type="transmembrane region" description="Helical" evidence="5">
    <location>
        <begin position="425"/>
        <end position="449"/>
    </location>
</feature>
<dbReference type="PANTHER" id="PTHR23507:SF1">
    <property type="entry name" value="FI18259P1-RELATED"/>
    <property type="match status" value="1"/>
</dbReference>
<evidence type="ECO:0000256" key="1">
    <source>
        <dbReference type="ARBA" id="ARBA00004141"/>
    </source>
</evidence>
<gene>
    <name evidence="7" type="ORF">NP493_16g02011</name>
</gene>
<dbReference type="GO" id="GO:0016020">
    <property type="term" value="C:membrane"/>
    <property type="evidence" value="ECO:0007669"/>
    <property type="project" value="UniProtKB-SubCell"/>
</dbReference>
<feature type="transmembrane region" description="Helical" evidence="5">
    <location>
        <begin position="369"/>
        <end position="386"/>
    </location>
</feature>
<dbReference type="EMBL" id="JAODUO010000015">
    <property type="protein sequence ID" value="KAK2193227.1"/>
    <property type="molecule type" value="Genomic_DNA"/>
</dbReference>
<proteinExistence type="predicted"/>
<dbReference type="AlphaFoldDB" id="A0AAD9UL32"/>
<keyword evidence="2 5" id="KW-0812">Transmembrane</keyword>
<feature type="transmembrane region" description="Helical" evidence="5">
    <location>
        <begin position="243"/>
        <end position="264"/>
    </location>
</feature>
<evidence type="ECO:0000256" key="4">
    <source>
        <dbReference type="ARBA" id="ARBA00023136"/>
    </source>
</evidence>
<name>A0AAD9UL32_RIDPI</name>
<feature type="transmembrane region" description="Helical" evidence="5">
    <location>
        <begin position="50"/>
        <end position="69"/>
    </location>
</feature>
<feature type="transmembrane region" description="Helical" evidence="5">
    <location>
        <begin position="178"/>
        <end position="203"/>
    </location>
</feature>
<dbReference type="Pfam" id="PF07690">
    <property type="entry name" value="MFS_1"/>
    <property type="match status" value="1"/>
</dbReference>
<dbReference type="PANTHER" id="PTHR23507">
    <property type="entry name" value="ZGC:174356"/>
    <property type="match status" value="1"/>
</dbReference>
<dbReference type="PROSITE" id="PS50850">
    <property type="entry name" value="MFS"/>
    <property type="match status" value="1"/>
</dbReference>
<dbReference type="SUPFAM" id="SSF103473">
    <property type="entry name" value="MFS general substrate transporter"/>
    <property type="match status" value="1"/>
</dbReference>
<evidence type="ECO:0000256" key="3">
    <source>
        <dbReference type="ARBA" id="ARBA00022989"/>
    </source>
</evidence>
<dbReference type="Gene3D" id="1.20.1250.20">
    <property type="entry name" value="MFS general substrate transporter like domains"/>
    <property type="match status" value="1"/>
</dbReference>
<protein>
    <recommendedName>
        <fullName evidence="6">Major facilitator superfamily (MFS) profile domain-containing protein</fullName>
    </recommendedName>
</protein>
<comment type="subcellular location">
    <subcellularLocation>
        <location evidence="1">Membrane</location>
        <topology evidence="1">Multi-pass membrane protein</topology>
    </subcellularLocation>
</comment>
<feature type="transmembrane region" description="Helical" evidence="5">
    <location>
        <begin position="151"/>
        <end position="172"/>
    </location>
</feature>
<comment type="caution">
    <text evidence="7">The sequence shown here is derived from an EMBL/GenBank/DDBJ whole genome shotgun (WGS) entry which is preliminary data.</text>
</comment>
<evidence type="ECO:0000256" key="5">
    <source>
        <dbReference type="SAM" id="Phobius"/>
    </source>
</evidence>
<sequence>MVEENHENDIVSNAAESGNAIASSSTDECNTINLSDVEFKRTDVPVYSRFVMLLEPIMLVYALYVGAVAPLSDQYIRARISNNYNITDGSLNKSDGDQDVCSNGSSRHENDNTDSQSSLWILYINVATMIPGLFSLILLGSYSDRGGRKVAIIAPQIGAIVRCVSFFVVIYFDLSLYVIVFAAFIEGLSGGISMSFAAAYAYVADVTSHNRSLRMTILESCFGIGTVISQIVVGYLISSLGYYYPFLILTALLLLGVVVTACLLPETVTCDPDVRFWTLHHFRKAYHLYTRDNGTGRRWKLLLCLAIAFCACAVTLGRTDVLIIYLLDAPFCWSSVQIGYFGAVFMLICAPTSVLLIKLTQPKLSDSHLLLIATVSAAAYQAVVVFSRTTVFMFMATVAGGASYLVTPMVRSISSKVVKQEEEGAMLATTALAVTVSVLVGMMVFNNLYSATVFVWAPLTFVIMLGILCFTILLAVVFVVKEKVEKKCHAECDERTRLLD</sequence>
<feature type="transmembrane region" description="Helical" evidence="5">
    <location>
        <begin position="120"/>
        <end position="139"/>
    </location>
</feature>
<evidence type="ECO:0000256" key="2">
    <source>
        <dbReference type="ARBA" id="ARBA00022692"/>
    </source>
</evidence>
<dbReference type="Proteomes" id="UP001209878">
    <property type="component" value="Unassembled WGS sequence"/>
</dbReference>
<feature type="transmembrane region" description="Helical" evidence="5">
    <location>
        <begin position="301"/>
        <end position="326"/>
    </location>
</feature>